<accession>A0ABQ9Y811</accession>
<dbReference type="EMBL" id="JARBJD010000027">
    <property type="protein sequence ID" value="KAK2959840.1"/>
    <property type="molecule type" value="Genomic_DNA"/>
</dbReference>
<gene>
    <name evidence="1" type="ORF">BLNAU_5329</name>
</gene>
<sequence>MLKRPHLKGHAITLFTSTTSEWGLALQDSITNEDLQKGCISLFEQVNSGQNLTQIEVHHASSFLEYAIIHMKHRNYPKNYLFETIFPESEPPDTKLTNALIKLICHPSDMLRTVALSFLDVGLRTSSFQFRPTKAAPGLVPQLFHNLRPHEIPLNGSTIDFHRHMTSILDRYYDYPNRLLIADELGISPSSPRDKTIASEIGYPIFQPFDQYLRHLVAPPVCPTEYPFGISLLRKMRLFRSNVLYCYSPSSFPGVQPFFEEMRNTLTEEYVLLRLLSKPKTFNLLFDYHRDKSEYDWADLFEKFITRMSEGWKFSDLGLQPFLRFLTRRPSTIKPFVWDDGTFSIKWYGRLFSSMKMPTKTLWDIFTPSQLHHADAILKAFEEFTNKLDDEVFEKHFWRDWFPSFIDAVTPSKLPFTTEFESLHKQLIDMMSSRLYKMRKFADSTKDEQSQRELDELFKSFHQQTRDYCLHLSLHPFALVSEYHSSTIIFFFIRLFQPDSKHCLDEHLRDELMKAMDEVALASSTPPFILTSELVRCLTDDEIIDIVYRVVALLESDSCLDDDTILRICAFQKYQLSRVHLPDLFRKAGRSSAQYIHTLESLLSLPIDCLYLSPISSLLHRKPKELQPTFDEWDDVDFETVGFVMRSIEDHHILSSDHSSDLNLSLFFFVTHIVPQIAPCATRLNQSQLERLIAPTIDILCEHYFQRDSSGYVDKERRESVFNEINNMCEQHMITRCLSGVGFFSRLVSGLLDDRTSLPCESCLDIFSTHRVRLCERAEMKHHRRTIPHFLEEGLQDALEFMLVRKKGEDTLNCPVAYFSGMMRFFGANIRS</sequence>
<reference evidence="1 2" key="1">
    <citation type="journal article" date="2022" name="bioRxiv">
        <title>Genomics of Preaxostyla Flagellates Illuminates Evolutionary Transitions and the Path Towards Mitochondrial Loss.</title>
        <authorList>
            <person name="Novak L.V.F."/>
            <person name="Treitli S.C."/>
            <person name="Pyrih J."/>
            <person name="Halakuc P."/>
            <person name="Pipaliya S.V."/>
            <person name="Vacek V."/>
            <person name="Brzon O."/>
            <person name="Soukal P."/>
            <person name="Eme L."/>
            <person name="Dacks J.B."/>
            <person name="Karnkowska A."/>
            <person name="Elias M."/>
            <person name="Hampl V."/>
        </authorList>
    </citation>
    <scope>NUCLEOTIDE SEQUENCE [LARGE SCALE GENOMIC DNA]</scope>
    <source>
        <strain evidence="1">NAU3</strain>
        <tissue evidence="1">Gut</tissue>
    </source>
</reference>
<proteinExistence type="predicted"/>
<protein>
    <submittedName>
        <fullName evidence="1">Uncharacterized protein</fullName>
    </submittedName>
</protein>
<evidence type="ECO:0000313" key="1">
    <source>
        <dbReference type="EMBL" id="KAK2959840.1"/>
    </source>
</evidence>
<evidence type="ECO:0000313" key="2">
    <source>
        <dbReference type="Proteomes" id="UP001281761"/>
    </source>
</evidence>
<keyword evidence="2" id="KW-1185">Reference proteome</keyword>
<dbReference type="Proteomes" id="UP001281761">
    <property type="component" value="Unassembled WGS sequence"/>
</dbReference>
<organism evidence="1 2">
    <name type="scientific">Blattamonas nauphoetae</name>
    <dbReference type="NCBI Taxonomy" id="2049346"/>
    <lineage>
        <taxon>Eukaryota</taxon>
        <taxon>Metamonada</taxon>
        <taxon>Preaxostyla</taxon>
        <taxon>Oxymonadida</taxon>
        <taxon>Blattamonas</taxon>
    </lineage>
</organism>
<name>A0ABQ9Y811_9EUKA</name>
<comment type="caution">
    <text evidence="1">The sequence shown here is derived from an EMBL/GenBank/DDBJ whole genome shotgun (WGS) entry which is preliminary data.</text>
</comment>